<dbReference type="RefSeq" id="WP_007364623.1">
    <property type="nucleotide sequence ID" value="NZ_ACLR01000034.1"/>
</dbReference>
<organism evidence="3 4">
    <name type="scientific">Porphyromonas uenonis 60-3</name>
    <dbReference type="NCBI Taxonomy" id="596327"/>
    <lineage>
        <taxon>Bacteria</taxon>
        <taxon>Pseudomonadati</taxon>
        <taxon>Bacteroidota</taxon>
        <taxon>Bacteroidia</taxon>
        <taxon>Bacteroidales</taxon>
        <taxon>Porphyromonadaceae</taxon>
        <taxon>Porphyromonas</taxon>
    </lineage>
</organism>
<evidence type="ECO:0000313" key="3">
    <source>
        <dbReference type="EMBL" id="EEK17588.1"/>
    </source>
</evidence>
<evidence type="ECO:0000259" key="2">
    <source>
        <dbReference type="SMART" id="SM00635"/>
    </source>
</evidence>
<evidence type="ECO:0000256" key="1">
    <source>
        <dbReference type="SAM" id="SignalP"/>
    </source>
</evidence>
<gene>
    <name evidence="3" type="ORF">PORUE0001_0176</name>
</gene>
<name>C2M9M6_9PORP</name>
<dbReference type="AlphaFoldDB" id="C2M9M6"/>
<feature type="domain" description="BIG2" evidence="2">
    <location>
        <begin position="31"/>
        <end position="105"/>
    </location>
</feature>
<proteinExistence type="predicted"/>
<feature type="signal peptide" evidence="1">
    <location>
        <begin position="1"/>
        <end position="21"/>
    </location>
</feature>
<dbReference type="eggNOG" id="COG5492">
    <property type="taxonomic scope" value="Bacteria"/>
</dbReference>
<dbReference type="SMART" id="SM00635">
    <property type="entry name" value="BID_2"/>
    <property type="match status" value="1"/>
</dbReference>
<comment type="caution">
    <text evidence="3">The sequence shown here is derived from an EMBL/GenBank/DDBJ whole genome shotgun (WGS) entry which is preliminary data.</text>
</comment>
<dbReference type="OrthoDB" id="614723at2"/>
<protein>
    <submittedName>
        <fullName evidence="3">Bacterial group 2 Ig-like protein</fullName>
    </submittedName>
</protein>
<evidence type="ECO:0000313" key="4">
    <source>
        <dbReference type="Proteomes" id="UP000003303"/>
    </source>
</evidence>
<accession>C2M9M6</accession>
<sequence>MKSTYLSLTLALLTLAFLTSCGPDALKPKVEVTDLSFKATTATLQPGATLQLIATVTPSGAKVTFTSDNTAVATVSETGLVKAVALGTATITAQAGDKKATCVITVAEAKNVTIFNKLDGQKYPSGSTIDYVATISEEKARSYDPELFFSVLKTEQYSGSMTFDTPIDGGVCLGDQCKPAKNLPLFTAKITLISDDEGVDPDEYGKKKGEMTPLNTHIKLNTKAGETYKNRMTIEFAPLMGEGETLKWTINLAITVK</sequence>
<dbReference type="Gene3D" id="2.60.40.1080">
    <property type="match status" value="1"/>
</dbReference>
<keyword evidence="4" id="KW-1185">Reference proteome</keyword>
<dbReference type="STRING" id="596327.PORUE0001_0176"/>
<feature type="chain" id="PRO_5002916264" evidence="1">
    <location>
        <begin position="22"/>
        <end position="257"/>
    </location>
</feature>
<reference evidence="3 4" key="1">
    <citation type="submission" date="2009-04" db="EMBL/GenBank/DDBJ databases">
        <authorList>
            <person name="Sebastian Y."/>
            <person name="Madupu R."/>
            <person name="Durkin A.S."/>
            <person name="Torralba M."/>
            <person name="Methe B."/>
            <person name="Sutton G.G."/>
            <person name="Strausberg R.L."/>
            <person name="Nelson K.E."/>
        </authorList>
    </citation>
    <scope>NUCLEOTIDE SEQUENCE [LARGE SCALE GENOMIC DNA]</scope>
    <source>
        <strain evidence="3 4">60-3</strain>
    </source>
</reference>
<dbReference type="PROSITE" id="PS51257">
    <property type="entry name" value="PROKAR_LIPOPROTEIN"/>
    <property type="match status" value="1"/>
</dbReference>
<dbReference type="InterPro" id="IPR003343">
    <property type="entry name" value="Big_2"/>
</dbReference>
<dbReference type="EMBL" id="ACLR01000034">
    <property type="protein sequence ID" value="EEK17588.1"/>
    <property type="molecule type" value="Genomic_DNA"/>
</dbReference>
<dbReference type="Pfam" id="PF02368">
    <property type="entry name" value="Big_2"/>
    <property type="match status" value="1"/>
</dbReference>
<dbReference type="SUPFAM" id="SSF49373">
    <property type="entry name" value="Invasin/intimin cell-adhesion fragments"/>
    <property type="match status" value="1"/>
</dbReference>
<keyword evidence="1" id="KW-0732">Signal</keyword>
<dbReference type="InterPro" id="IPR008964">
    <property type="entry name" value="Invasin/intimin_cell_adhesion"/>
</dbReference>
<dbReference type="Proteomes" id="UP000003303">
    <property type="component" value="Unassembled WGS sequence"/>
</dbReference>